<dbReference type="InterPro" id="IPR048428">
    <property type="entry name" value="YobI-NTPase"/>
</dbReference>
<evidence type="ECO:0000256" key="1">
    <source>
        <dbReference type="SAM" id="Phobius"/>
    </source>
</evidence>
<gene>
    <name evidence="3" type="ORF">MalAC0309_0201</name>
</gene>
<dbReference type="EMBL" id="AP017315">
    <property type="protein sequence ID" value="BAU31079.1"/>
    <property type="molecule type" value="Genomic_DNA"/>
</dbReference>
<feature type="domain" description="YobI-like P-loop NTPase" evidence="2">
    <location>
        <begin position="2"/>
        <end position="351"/>
    </location>
</feature>
<dbReference type="Pfam" id="PF20693">
    <property type="entry name" value="YobI-ATPase"/>
    <property type="match status" value="1"/>
</dbReference>
<dbReference type="AlphaFoldDB" id="A0A0U4WT25"/>
<dbReference type="Proteomes" id="UP000218965">
    <property type="component" value="Chromosome"/>
</dbReference>
<organism evidence="3 4">
    <name type="scientific">Microcella alkaliphila</name>
    <dbReference type="NCBI Taxonomy" id="279828"/>
    <lineage>
        <taxon>Bacteria</taxon>
        <taxon>Bacillati</taxon>
        <taxon>Actinomycetota</taxon>
        <taxon>Actinomycetes</taxon>
        <taxon>Micrococcales</taxon>
        <taxon>Microbacteriaceae</taxon>
        <taxon>Microcella</taxon>
    </lineage>
</organism>
<proteinExistence type="predicted"/>
<sequence length="1147" mass="126587">MEISLSSLSDVGVQPFDKQSNELTNYIQKEIVKQLLYRERPSRVPGSRFRRISRLPKRRAALTSVLMGVLVVAVFWVTGWGAPLQLGPDEEWRRPVILAVIGLISAAAAFTAQVLLSNRVRIDKLGTAATSVSLTGDAEGSYFDEYLDEIVYFFEMTGRDVVVIEDLDRFEDPSIYASLRELNTLLNSSGQLRNRPVHFIYAVRDSIFEDLEEARRKRAGEEAPGATDVDPGVWQADRVLSEPATQRTKFFELVIPIVPFITHRSSADLLSEMMRRIDPEVSFDVIRVVAKHVTDMRLLHNIANEYRVFRARIIAPGALRGLTPSGLFAVVAYKNTHLQDFEQIRVGASVLDTIYRRSRRIITAGLATLADSLAELEASQVPHVATTDRAEQLGAALQRIVERWLLRMGRRSHDVTYWIAGRQWTINEVMTVEFWQAAIDSGRPVEIRDPSDAAFTLSASDLRDDLGSLVPTSWIARASGDSHRAIEKIRQDQQWLRTADFVDLAEPRIPLELDGEDVDFAAWVKATVVRDPLLTDLVCDGRLDRNYPLYASQFYGVVASARAMTYVVQHLQTESPDTNFPLSADEVITVLSMGGEHVFESIGIFNVAIYDHLLADDDARLDTNVRLLATGNTEGVAFLKAYLRQGADPTNLVRRLAPHWTAIFDFLEADLADLLEVKDSLVTAAFCGVDPELDYHLSDPVKGTIAATRLDVPELVDPARSPQRAVAALQRLGVRLPALDGLSRSAQEAVIAARQYDVTTANLEVAVGEGENISLDTILNLDDPTFDHVMHFFDDYLAVLDETQRPSVSAAEMIVEVMSAVERAAPGRSIDVEKRMPRELRVDDIHDVPEDVLATLAAGGRFPLTFANVTSYISDRAPDDQLVSYLQASPDLEVPTDADVGQRHSLAAAIVNERELTVDVRVRLVGQLVDIVQVTRETSREPELIAALMRASLLDDNANTFNTLARSVAAQEAFVATSPTVTEYFLSLTLSEPLLARLVGNPHVPDEIKVAIAENLPGNPAWQGVDVAEALGEWAQVRPFVFPADTVQVIHNQAAATRAKVAVLSSSAASLGFEAVVAHVRALPEPYSRLVERNRGYVDIPASPDFAPTLDVLEADGAGPVSSWTADPHNTRVWMRHPLDEGSADPG</sequence>
<protein>
    <recommendedName>
        <fullName evidence="2">YobI-like P-loop NTPase domain-containing protein</fullName>
    </recommendedName>
</protein>
<keyword evidence="1" id="KW-1133">Transmembrane helix</keyword>
<name>A0A0U4WT25_9MICO</name>
<feature type="transmembrane region" description="Helical" evidence="1">
    <location>
        <begin position="60"/>
        <end position="77"/>
    </location>
</feature>
<evidence type="ECO:0000313" key="3">
    <source>
        <dbReference type="EMBL" id="BAU31079.1"/>
    </source>
</evidence>
<evidence type="ECO:0000313" key="4">
    <source>
        <dbReference type="Proteomes" id="UP000218965"/>
    </source>
</evidence>
<feature type="transmembrane region" description="Helical" evidence="1">
    <location>
        <begin position="97"/>
        <end position="116"/>
    </location>
</feature>
<reference evidence="4" key="1">
    <citation type="submission" date="2015-12" db="EMBL/GenBank/DDBJ databases">
        <authorList>
            <person name="Shamseldin A."/>
            <person name="Moawad H."/>
            <person name="Abd El-Rahim W.M."/>
            <person name="Sadowsky M.J."/>
        </authorList>
    </citation>
    <scope>NUCLEOTIDE SEQUENCE [LARGE SCALE GENOMIC DNA]</scope>
    <source>
        <strain evidence="4">JAM AC0309</strain>
    </source>
</reference>
<accession>A0A0U4WT25</accession>
<keyword evidence="1" id="KW-0472">Membrane</keyword>
<evidence type="ECO:0000259" key="2">
    <source>
        <dbReference type="Pfam" id="PF20693"/>
    </source>
</evidence>
<dbReference type="KEGG" id="malk:MalAC0309_0201"/>
<reference evidence="3 4" key="2">
    <citation type="submission" date="2016-01" db="EMBL/GenBank/DDBJ databases">
        <title>Microcella alkaliphila JAM AC0309 whole genome shotgun sequence.</title>
        <authorList>
            <person name="Kurata A."/>
            <person name="Hirose Y."/>
            <person name="Kishimoto N."/>
            <person name="Kobayashi T."/>
        </authorList>
    </citation>
    <scope>NUCLEOTIDE SEQUENCE [LARGE SCALE GENOMIC DNA]</scope>
    <source>
        <strain evidence="3 4">JAM AC0309</strain>
    </source>
</reference>
<keyword evidence="1" id="KW-0812">Transmembrane</keyword>